<reference evidence="4" key="1">
    <citation type="submission" date="2013-09" db="EMBL/GenBank/DDBJ databases">
        <title>Corchorus olitorius genome sequencing.</title>
        <authorList>
            <person name="Alam M."/>
            <person name="Haque M.S."/>
            <person name="Islam M.S."/>
            <person name="Emdad E.M."/>
            <person name="Islam M.M."/>
            <person name="Ahmed B."/>
            <person name="Halim A."/>
            <person name="Hossen Q.M.M."/>
            <person name="Hossain M.Z."/>
            <person name="Ahmed R."/>
            <person name="Khan M.M."/>
            <person name="Islam R."/>
            <person name="Rashid M.M."/>
            <person name="Khan S.A."/>
            <person name="Rahman M.S."/>
            <person name="Alam M."/>
            <person name="Yahiya A.S."/>
            <person name="Khan M.S."/>
            <person name="Azam M.S."/>
            <person name="Haque T."/>
            <person name="Lashkar M.Z.H."/>
            <person name="Akhand A.I."/>
            <person name="Morshed G."/>
            <person name="Roy S."/>
            <person name="Uddin K.S."/>
            <person name="Rabeya T."/>
            <person name="Hossain A.S."/>
            <person name="Chowdhury A."/>
            <person name="Snigdha A.R."/>
            <person name="Mortoza M.S."/>
            <person name="Matin S.A."/>
            <person name="Hoque S.M.E."/>
            <person name="Islam M.K."/>
            <person name="Roy D.K."/>
            <person name="Haider R."/>
            <person name="Moosa M.M."/>
            <person name="Elias S.M."/>
            <person name="Hasan A.M."/>
            <person name="Jahan S."/>
            <person name="Shafiuddin M."/>
            <person name="Mahmood N."/>
            <person name="Shommy N.S."/>
        </authorList>
    </citation>
    <scope>NUCLEOTIDE SEQUENCE [LARGE SCALE GENOMIC DNA]</scope>
    <source>
        <strain evidence="4">cv. O-4</strain>
    </source>
</reference>
<dbReference type="FunFam" id="1.25.40.10:FF:000073">
    <property type="entry name" value="Pentatricopeptide repeat-containing protein chloroplastic"/>
    <property type="match status" value="1"/>
</dbReference>
<dbReference type="PROSITE" id="PS51375">
    <property type="entry name" value="PPR"/>
    <property type="match status" value="8"/>
</dbReference>
<dbReference type="InterPro" id="IPR046848">
    <property type="entry name" value="E_motif"/>
</dbReference>
<dbReference type="GO" id="GO:0009451">
    <property type="term" value="P:RNA modification"/>
    <property type="evidence" value="ECO:0007669"/>
    <property type="project" value="InterPro"/>
</dbReference>
<feature type="repeat" description="PPR" evidence="2">
    <location>
        <begin position="743"/>
        <end position="777"/>
    </location>
</feature>
<gene>
    <name evidence="3" type="ORF">COLO4_12252</name>
</gene>
<dbReference type="PANTHER" id="PTHR47926:SF452">
    <property type="entry name" value="PENTATRICOPEPTIDE REPEAT-CONTAINING PROTEIN"/>
    <property type="match status" value="1"/>
</dbReference>
<evidence type="ECO:0000256" key="1">
    <source>
        <dbReference type="ARBA" id="ARBA00022737"/>
    </source>
</evidence>
<dbReference type="Pfam" id="PF13812">
    <property type="entry name" value="PPR_3"/>
    <property type="match status" value="1"/>
</dbReference>
<protein>
    <recommendedName>
        <fullName evidence="5">Pentacotripeptide-repeat region of PRORP domain-containing protein</fullName>
    </recommendedName>
</protein>
<dbReference type="STRING" id="93759.A0A1R3K1U6"/>
<dbReference type="AlphaFoldDB" id="A0A1R3K1U6"/>
<evidence type="ECO:0000313" key="3">
    <source>
        <dbReference type="EMBL" id="OMP00958.1"/>
    </source>
</evidence>
<feature type="repeat" description="PPR" evidence="2">
    <location>
        <begin position="606"/>
        <end position="640"/>
    </location>
</feature>
<dbReference type="Pfam" id="PF20431">
    <property type="entry name" value="E_motif"/>
    <property type="match status" value="1"/>
</dbReference>
<feature type="repeat" description="PPR" evidence="2">
    <location>
        <begin position="98"/>
        <end position="132"/>
    </location>
</feature>
<feature type="repeat" description="PPR" evidence="2">
    <location>
        <begin position="505"/>
        <end position="539"/>
    </location>
</feature>
<dbReference type="FunFam" id="1.25.40.10:FF:000090">
    <property type="entry name" value="Pentatricopeptide repeat-containing protein, chloroplastic"/>
    <property type="match status" value="1"/>
</dbReference>
<accession>A0A1R3K1U6</accession>
<keyword evidence="1" id="KW-0677">Repeat</keyword>
<keyword evidence="4" id="KW-1185">Reference proteome</keyword>
<feature type="repeat" description="PPR" evidence="2">
    <location>
        <begin position="199"/>
        <end position="235"/>
    </location>
</feature>
<dbReference type="Gene3D" id="1.25.40.10">
    <property type="entry name" value="Tetratricopeptide repeat domain"/>
    <property type="match status" value="6"/>
</dbReference>
<comment type="caution">
    <text evidence="3">The sequence shown here is derived from an EMBL/GenBank/DDBJ whole genome shotgun (WGS) entry which is preliminary data.</text>
</comment>
<dbReference type="SUPFAM" id="SSF48452">
    <property type="entry name" value="TPR-like"/>
    <property type="match status" value="1"/>
</dbReference>
<dbReference type="GO" id="GO:0003729">
    <property type="term" value="F:mRNA binding"/>
    <property type="evidence" value="ECO:0007669"/>
    <property type="project" value="UniProtKB-ARBA"/>
</dbReference>
<evidence type="ECO:0000256" key="2">
    <source>
        <dbReference type="PROSITE-ProRule" id="PRU00708"/>
    </source>
</evidence>
<name>A0A1R3K1U6_9ROSI</name>
<dbReference type="FunFam" id="1.25.40.10:FF:000351">
    <property type="entry name" value="Pentatricopeptide repeat-containing protein"/>
    <property type="match status" value="1"/>
</dbReference>
<dbReference type="Pfam" id="PF13041">
    <property type="entry name" value="PPR_2"/>
    <property type="match status" value="1"/>
</dbReference>
<proteinExistence type="predicted"/>
<dbReference type="InterPro" id="IPR011990">
    <property type="entry name" value="TPR-like_helical_dom_sf"/>
</dbReference>
<dbReference type="InterPro" id="IPR002885">
    <property type="entry name" value="PPR_rpt"/>
</dbReference>
<dbReference type="NCBIfam" id="TIGR00756">
    <property type="entry name" value="PPR"/>
    <property type="match status" value="3"/>
</dbReference>
<dbReference type="OrthoDB" id="308440at2759"/>
<organism evidence="3 4">
    <name type="scientific">Corchorus olitorius</name>
    <dbReference type="NCBI Taxonomy" id="93759"/>
    <lineage>
        <taxon>Eukaryota</taxon>
        <taxon>Viridiplantae</taxon>
        <taxon>Streptophyta</taxon>
        <taxon>Embryophyta</taxon>
        <taxon>Tracheophyta</taxon>
        <taxon>Spermatophyta</taxon>
        <taxon>Magnoliopsida</taxon>
        <taxon>eudicotyledons</taxon>
        <taxon>Gunneridae</taxon>
        <taxon>Pentapetalae</taxon>
        <taxon>rosids</taxon>
        <taxon>malvids</taxon>
        <taxon>Malvales</taxon>
        <taxon>Malvaceae</taxon>
        <taxon>Grewioideae</taxon>
        <taxon>Apeibeae</taxon>
        <taxon>Corchorus</taxon>
    </lineage>
</organism>
<evidence type="ECO:0008006" key="5">
    <source>
        <dbReference type="Google" id="ProtNLM"/>
    </source>
</evidence>
<dbReference type="InterPro" id="IPR046960">
    <property type="entry name" value="PPR_At4g14850-like_plant"/>
</dbReference>
<feature type="repeat" description="PPR" evidence="2">
    <location>
        <begin position="303"/>
        <end position="337"/>
    </location>
</feature>
<feature type="repeat" description="PPR" evidence="2">
    <location>
        <begin position="404"/>
        <end position="438"/>
    </location>
</feature>
<sequence>MILFSFKIHSLLQKNNPITSCKFQSLFLYHSSSSKVEKFAFLLDNCRDIGFLRRIHACLFTRKLCQSTFLGSKLVTCYVKFGLLAESRWVFDRIISSDLFLWNSILVGYFRIGQYSEVLRLYLNLKQKKIGLDSSPITFSLKSCVELGSFDFGKGVHVDAFKFGFTKDGFVGSSLIGFYSKFRDMVGASKVFDEIADRDIVVYTSMITGYAKVGGYHAYEAFQLACCMQKENIDPNRVTLVSLLQAAAELEALDVGRLIHGYAITRGIGRSDEVFETSLMDFYIKCRVLAMAACIFGRMKMKTTGSWNAMITGYLQMGQPLEALRQFYTMVHENVFPDLISLANGSLCCADLKFLREGKSIHGHIIRIGYQLDIVSITALVEMYSKCNKLIQARKLFDVMKTRDAILYNVMMSGYLQNELAFEAVDIFTEMVGFGTKPNLGSIVSVLSALSNLKNIRAGRSMHGYILRHEFHQNTEVANQILNMYARCGAISDGRRVFDSIRYKDLISWTSMMMGYVYQGHAIEAVTLFQVMKNEGLDHDSVTLISLLQAFSQLGHLTLAKEVHGHLYRALMERETPVINSLITTYAKLGRLNMAKNLFEHTTRGCLTSWNTMIAAYGMHGNCIEALRLFDRMKKAMIKPDEMTFTSILTACSHSGLVEDGLQVFNCMRTEYSIVPCQEHYACIVDLLSRAGRLEEAYDLVRVLPARQSASALNALLAACRMHGNTEMGEAIGNLLLDLEPENPSVYNLVSSLYAENGKWDEAAAIRNMAKKRGLKKAVGYSLIEQH</sequence>
<dbReference type="Proteomes" id="UP000187203">
    <property type="component" value="Unassembled WGS sequence"/>
</dbReference>
<dbReference type="EMBL" id="AWUE01014878">
    <property type="protein sequence ID" value="OMP00958.1"/>
    <property type="molecule type" value="Genomic_DNA"/>
</dbReference>
<evidence type="ECO:0000313" key="4">
    <source>
        <dbReference type="Proteomes" id="UP000187203"/>
    </source>
</evidence>
<feature type="repeat" description="PPR" evidence="2">
    <location>
        <begin position="641"/>
        <end position="671"/>
    </location>
</feature>
<dbReference type="Pfam" id="PF01535">
    <property type="entry name" value="PPR"/>
    <property type="match status" value="6"/>
</dbReference>
<dbReference type="PANTHER" id="PTHR47926">
    <property type="entry name" value="PENTATRICOPEPTIDE REPEAT-CONTAINING PROTEIN"/>
    <property type="match status" value="1"/>
</dbReference>